<dbReference type="EMBL" id="JAHQIW010003598">
    <property type="protein sequence ID" value="KAJ1359355.1"/>
    <property type="molecule type" value="Genomic_DNA"/>
</dbReference>
<dbReference type="AlphaFoldDB" id="A0AAD5MIQ7"/>
<evidence type="ECO:0000313" key="1">
    <source>
        <dbReference type="EMBL" id="KAJ1359355.1"/>
    </source>
</evidence>
<reference evidence="1" key="1">
    <citation type="submission" date="2021-06" db="EMBL/GenBank/DDBJ databases">
        <title>Parelaphostrongylus tenuis whole genome reference sequence.</title>
        <authorList>
            <person name="Garwood T.J."/>
            <person name="Larsen P.A."/>
            <person name="Fountain-Jones N.M."/>
            <person name="Garbe J.R."/>
            <person name="Macchietto M.G."/>
            <person name="Kania S.A."/>
            <person name="Gerhold R.W."/>
            <person name="Richards J.E."/>
            <person name="Wolf T.M."/>
        </authorList>
    </citation>
    <scope>NUCLEOTIDE SEQUENCE</scope>
    <source>
        <strain evidence="1">MNPRO001-30</strain>
        <tissue evidence="1">Meninges</tissue>
    </source>
</reference>
<evidence type="ECO:0000313" key="2">
    <source>
        <dbReference type="Proteomes" id="UP001196413"/>
    </source>
</evidence>
<gene>
    <name evidence="1" type="ORF">KIN20_018054</name>
</gene>
<organism evidence="1 2">
    <name type="scientific">Parelaphostrongylus tenuis</name>
    <name type="common">Meningeal worm</name>
    <dbReference type="NCBI Taxonomy" id="148309"/>
    <lineage>
        <taxon>Eukaryota</taxon>
        <taxon>Metazoa</taxon>
        <taxon>Ecdysozoa</taxon>
        <taxon>Nematoda</taxon>
        <taxon>Chromadorea</taxon>
        <taxon>Rhabditida</taxon>
        <taxon>Rhabditina</taxon>
        <taxon>Rhabditomorpha</taxon>
        <taxon>Strongyloidea</taxon>
        <taxon>Metastrongylidae</taxon>
        <taxon>Parelaphostrongylus</taxon>
    </lineage>
</organism>
<keyword evidence="2" id="KW-1185">Reference proteome</keyword>
<protein>
    <submittedName>
        <fullName evidence="1">Uncharacterized protein</fullName>
    </submittedName>
</protein>
<sequence>MDSDVESVKGVVRRQGRYQRRSAKDFFCNLSNARRLVRRNSMNTDFFIRKRKDAK</sequence>
<comment type="caution">
    <text evidence="1">The sequence shown here is derived from an EMBL/GenBank/DDBJ whole genome shotgun (WGS) entry which is preliminary data.</text>
</comment>
<name>A0AAD5MIQ7_PARTN</name>
<accession>A0AAD5MIQ7</accession>
<proteinExistence type="predicted"/>
<dbReference type="Proteomes" id="UP001196413">
    <property type="component" value="Unassembled WGS sequence"/>
</dbReference>